<reference evidence="1 2" key="1">
    <citation type="submission" date="2020-07" db="EMBL/GenBank/DDBJ databases">
        <authorList>
            <person name="Feng X."/>
        </authorList>
    </citation>
    <scope>NUCLEOTIDE SEQUENCE [LARGE SCALE GENOMIC DNA]</scope>
    <source>
        <strain evidence="1 2">JCM14086</strain>
    </source>
</reference>
<keyword evidence="2" id="KW-1185">Reference proteome</keyword>
<organism evidence="1 2">
    <name type="scientific">Puniceicoccus vermicola</name>
    <dbReference type="NCBI Taxonomy" id="388746"/>
    <lineage>
        <taxon>Bacteria</taxon>
        <taxon>Pseudomonadati</taxon>
        <taxon>Verrucomicrobiota</taxon>
        <taxon>Opitutia</taxon>
        <taxon>Puniceicoccales</taxon>
        <taxon>Puniceicoccaceae</taxon>
        <taxon>Puniceicoccus</taxon>
    </lineage>
</organism>
<dbReference type="PANTHER" id="PTHR11803:SF59">
    <property type="entry name" value="ENDORIBONUCLEASE"/>
    <property type="match status" value="1"/>
</dbReference>
<name>A0A7X1B3M6_9BACT</name>
<dbReference type="Gene3D" id="3.30.1330.40">
    <property type="entry name" value="RutC-like"/>
    <property type="match status" value="2"/>
</dbReference>
<accession>A0A7X1B3M6</accession>
<dbReference type="Pfam" id="PF01042">
    <property type="entry name" value="Ribonuc_L-PSP"/>
    <property type="match status" value="1"/>
</dbReference>
<dbReference type="GO" id="GO:0019239">
    <property type="term" value="F:deaminase activity"/>
    <property type="evidence" value="ECO:0007669"/>
    <property type="project" value="TreeGrafter"/>
</dbReference>
<comment type="caution">
    <text evidence="1">The sequence shown here is derived from an EMBL/GenBank/DDBJ whole genome shotgun (WGS) entry which is preliminary data.</text>
</comment>
<sequence length="354" mass="39645">MTNTDNMLASKIPLAGKDSFFSFLSYTGSNFESVSSLQDYIPAQDATVIGPEIYASPNQTKELLLGNGCTEFYGTKNDIEFHQGIQLGIVEGIPATPILLNAENVGIVYEDEEARYALIGNLFPSDISASRGNQTEQILNAIEQALQTIGMSFQDVIRTWFYNDRILEWYDEFNRARDDFFEKHNVFANLVPASTGVGSRNRRNAALMARAFAVQPKTNRVHAKAIASPLQCPALDYRSTFSRAVELNHPNFRQLIISGTASIEPGGKTVHLNDVQHQIALSMEVVQAILHSREMDWSDAVRAVVYLKDFASAPEFERYLREHGIENLPYIMIQSDVCRDDLLFEIELDAAIVH</sequence>
<evidence type="ECO:0000313" key="1">
    <source>
        <dbReference type="EMBL" id="MBC2603928.1"/>
    </source>
</evidence>
<dbReference type="GO" id="GO:0005829">
    <property type="term" value="C:cytosol"/>
    <property type="evidence" value="ECO:0007669"/>
    <property type="project" value="TreeGrafter"/>
</dbReference>
<proteinExistence type="predicted"/>
<evidence type="ECO:0000313" key="2">
    <source>
        <dbReference type="Proteomes" id="UP000525652"/>
    </source>
</evidence>
<dbReference type="AlphaFoldDB" id="A0A7X1B3M6"/>
<dbReference type="PANTHER" id="PTHR11803">
    <property type="entry name" value="2-IMINOBUTANOATE/2-IMINOPROPANOATE DEAMINASE RIDA"/>
    <property type="match status" value="1"/>
</dbReference>
<gene>
    <name evidence="1" type="ORF">H5P30_19280</name>
</gene>
<dbReference type="SUPFAM" id="SSF55298">
    <property type="entry name" value="YjgF-like"/>
    <property type="match status" value="2"/>
</dbReference>
<dbReference type="Proteomes" id="UP000525652">
    <property type="component" value="Unassembled WGS sequence"/>
</dbReference>
<dbReference type="RefSeq" id="WP_185694545.1">
    <property type="nucleotide sequence ID" value="NZ_JACHVA010000136.1"/>
</dbReference>
<dbReference type="EMBL" id="JACHVA010000136">
    <property type="protein sequence ID" value="MBC2603928.1"/>
    <property type="molecule type" value="Genomic_DNA"/>
</dbReference>
<dbReference type="InterPro" id="IPR035959">
    <property type="entry name" value="RutC-like_sf"/>
</dbReference>
<dbReference type="InterPro" id="IPR006175">
    <property type="entry name" value="YjgF/YER057c/UK114"/>
</dbReference>
<protein>
    <submittedName>
        <fullName evidence="1">Uncharacterized protein</fullName>
    </submittedName>
</protein>